<dbReference type="GeneID" id="43594453"/>
<dbReference type="PRINTS" id="PR00080">
    <property type="entry name" value="SDRFAMILY"/>
</dbReference>
<dbReference type="InterPro" id="IPR002347">
    <property type="entry name" value="SDR_fam"/>
</dbReference>
<dbReference type="OrthoDB" id="2898618at2759"/>
<dbReference type="CDD" id="cd05233">
    <property type="entry name" value="SDR_c"/>
    <property type="match status" value="1"/>
</dbReference>
<dbReference type="RefSeq" id="XP_031874281.1">
    <property type="nucleotide sequence ID" value="XM_032010227.1"/>
</dbReference>
<dbReference type="Proteomes" id="UP000254866">
    <property type="component" value="Unassembled WGS sequence"/>
</dbReference>
<dbReference type="GO" id="GO:0016491">
    <property type="term" value="F:oxidoreductase activity"/>
    <property type="evidence" value="ECO:0007669"/>
    <property type="project" value="UniProtKB-KW"/>
</dbReference>
<evidence type="ECO:0000256" key="2">
    <source>
        <dbReference type="ARBA" id="ARBA00022857"/>
    </source>
</evidence>
<dbReference type="InterPro" id="IPR052178">
    <property type="entry name" value="Sec_Metab_Biosynth_SDR"/>
</dbReference>
<evidence type="ECO:0000313" key="4">
    <source>
        <dbReference type="EMBL" id="RDL41625.1"/>
    </source>
</evidence>
<protein>
    <submittedName>
        <fullName evidence="4">NAD(P)-binding Rossmann-fold containing protein</fullName>
    </submittedName>
</protein>
<accession>A0A370U1I5</accession>
<keyword evidence="2" id="KW-0521">NADP</keyword>
<dbReference type="PANTHER" id="PTHR43618">
    <property type="entry name" value="7-ALPHA-HYDROXYSTEROID DEHYDROGENASE"/>
    <property type="match status" value="1"/>
</dbReference>
<dbReference type="SUPFAM" id="SSF51735">
    <property type="entry name" value="NAD(P)-binding Rossmann-fold domains"/>
    <property type="match status" value="1"/>
</dbReference>
<proteinExistence type="inferred from homology"/>
<organism evidence="4 5">
    <name type="scientific">Venustampulla echinocandica</name>
    <dbReference type="NCBI Taxonomy" id="2656787"/>
    <lineage>
        <taxon>Eukaryota</taxon>
        <taxon>Fungi</taxon>
        <taxon>Dikarya</taxon>
        <taxon>Ascomycota</taxon>
        <taxon>Pezizomycotina</taxon>
        <taxon>Leotiomycetes</taxon>
        <taxon>Helotiales</taxon>
        <taxon>Pleuroascaceae</taxon>
        <taxon>Venustampulla</taxon>
    </lineage>
</organism>
<dbReference type="InterPro" id="IPR036291">
    <property type="entry name" value="NAD(P)-bd_dom_sf"/>
</dbReference>
<comment type="similarity">
    <text evidence="1">Belongs to the short-chain dehydrogenases/reductases (SDR) family.</text>
</comment>
<name>A0A370U1I5_9HELO</name>
<comment type="caution">
    <text evidence="4">The sequence shown here is derived from an EMBL/GenBank/DDBJ whole genome shotgun (WGS) entry which is preliminary data.</text>
</comment>
<dbReference type="AlphaFoldDB" id="A0A370U1I5"/>
<keyword evidence="3" id="KW-0560">Oxidoreductase</keyword>
<dbReference type="Pfam" id="PF13561">
    <property type="entry name" value="adh_short_C2"/>
    <property type="match status" value="1"/>
</dbReference>
<dbReference type="PANTHER" id="PTHR43618:SF4">
    <property type="entry name" value="SHORT CHAIN DEHYDROGENASE_REDUCTASE FAMILY (AFU_ORTHOLOGUE AFUA_7G04540)"/>
    <property type="match status" value="1"/>
</dbReference>
<evidence type="ECO:0000313" key="5">
    <source>
        <dbReference type="Proteomes" id="UP000254866"/>
    </source>
</evidence>
<gene>
    <name evidence="4" type="ORF">BP5553_01604</name>
</gene>
<dbReference type="Gene3D" id="3.40.50.720">
    <property type="entry name" value="NAD(P)-binding Rossmann-like Domain"/>
    <property type="match status" value="1"/>
</dbReference>
<keyword evidence="5" id="KW-1185">Reference proteome</keyword>
<sequence length="292" mass="30920">MAEYQAQNMFTMTGRTAVITGGGSGIGRMIAKGFFANGASVTLVDWLQDRLDSSRRKPPDLITNGSADELSRVQGDLSQESGVAGVVSEIKASHKEVDVLVMCAGVRKVNKIAFTPGESLLKLVEATQSLSFQDLDYSFRINLYSQYFLVAGLLGLVGAAATKGGGRGSIIMVSSAASKHNGQFVPAYQMSKAAIDHLVRIMASEFADHYIRVNSINPGLFPSALNPMDPNHPESNMRFAGQMPARRPGTEQEMAATALYLSSPAGGFVTGTNIVIDGGRLLVAAGSISSKL</sequence>
<dbReference type="PRINTS" id="PR00081">
    <property type="entry name" value="GDHRDH"/>
</dbReference>
<dbReference type="STRING" id="2656787.A0A370U1I5"/>
<dbReference type="EMBL" id="NPIC01000001">
    <property type="protein sequence ID" value="RDL41625.1"/>
    <property type="molecule type" value="Genomic_DNA"/>
</dbReference>
<evidence type="ECO:0000256" key="3">
    <source>
        <dbReference type="ARBA" id="ARBA00023002"/>
    </source>
</evidence>
<reference evidence="4 5" key="1">
    <citation type="journal article" date="2018" name="IMA Fungus">
        <title>IMA Genome-F 9: Draft genome sequence of Annulohypoxylon stygium, Aspergillus mulundensis, Berkeleyomyces basicola (syn. Thielaviopsis basicola), Ceratocystis smalleyi, two Cercospora beticola strains, Coleophoma cylindrospora, Fusarium fracticaudum, Phialophora cf. hyalina, and Morchella septimelata.</title>
        <authorList>
            <person name="Wingfield B.D."/>
            <person name="Bills G.F."/>
            <person name="Dong Y."/>
            <person name="Huang W."/>
            <person name="Nel W.J."/>
            <person name="Swalarsk-Parry B.S."/>
            <person name="Vaghefi N."/>
            <person name="Wilken P.M."/>
            <person name="An Z."/>
            <person name="de Beer Z.W."/>
            <person name="De Vos L."/>
            <person name="Chen L."/>
            <person name="Duong T.A."/>
            <person name="Gao Y."/>
            <person name="Hammerbacher A."/>
            <person name="Kikkert J.R."/>
            <person name="Li Y."/>
            <person name="Li H."/>
            <person name="Li K."/>
            <person name="Li Q."/>
            <person name="Liu X."/>
            <person name="Ma X."/>
            <person name="Naidoo K."/>
            <person name="Pethybridge S.J."/>
            <person name="Sun J."/>
            <person name="Steenkamp E.T."/>
            <person name="van der Nest M.A."/>
            <person name="van Wyk S."/>
            <person name="Wingfield M.J."/>
            <person name="Xiong C."/>
            <person name="Yue Q."/>
            <person name="Zhang X."/>
        </authorList>
    </citation>
    <scope>NUCLEOTIDE SEQUENCE [LARGE SCALE GENOMIC DNA]</scope>
    <source>
        <strain evidence="4 5">BP 5553</strain>
    </source>
</reference>
<evidence type="ECO:0000256" key="1">
    <source>
        <dbReference type="ARBA" id="ARBA00006484"/>
    </source>
</evidence>